<organism evidence="1 2">
    <name type="scientific">Salipiger pallidus</name>
    <dbReference type="NCBI Taxonomy" id="1775170"/>
    <lineage>
        <taxon>Bacteria</taxon>
        <taxon>Pseudomonadati</taxon>
        <taxon>Pseudomonadota</taxon>
        <taxon>Alphaproteobacteria</taxon>
        <taxon>Rhodobacterales</taxon>
        <taxon>Roseobacteraceae</taxon>
        <taxon>Salipiger</taxon>
    </lineage>
</organism>
<sequence length="54" mass="6437">MLRTRLPVDGTPEQIGNRLVHEGVTLRVCQETIYHYIYLKEGMAQELLWYLPEY</sequence>
<name>A0A8J2ZNJ9_9RHOB</name>
<keyword evidence="2" id="KW-1185">Reference proteome</keyword>
<dbReference type="EMBL" id="BMJV01000011">
    <property type="protein sequence ID" value="GGG85084.1"/>
    <property type="molecule type" value="Genomic_DNA"/>
</dbReference>
<dbReference type="AlphaFoldDB" id="A0A8J2ZNJ9"/>
<dbReference type="Proteomes" id="UP000617145">
    <property type="component" value="Unassembled WGS sequence"/>
</dbReference>
<evidence type="ECO:0008006" key="3">
    <source>
        <dbReference type="Google" id="ProtNLM"/>
    </source>
</evidence>
<reference evidence="1" key="2">
    <citation type="submission" date="2020-09" db="EMBL/GenBank/DDBJ databases">
        <authorList>
            <person name="Sun Q."/>
            <person name="Zhou Y."/>
        </authorList>
    </citation>
    <scope>NUCLEOTIDE SEQUENCE</scope>
    <source>
        <strain evidence="1">CGMCC 1.15762</strain>
    </source>
</reference>
<evidence type="ECO:0000313" key="1">
    <source>
        <dbReference type="EMBL" id="GGG85084.1"/>
    </source>
</evidence>
<reference evidence="1" key="1">
    <citation type="journal article" date="2014" name="Int. J. Syst. Evol. Microbiol.">
        <title>Complete genome sequence of Corynebacterium casei LMG S-19264T (=DSM 44701T), isolated from a smear-ripened cheese.</title>
        <authorList>
            <consortium name="US DOE Joint Genome Institute (JGI-PGF)"/>
            <person name="Walter F."/>
            <person name="Albersmeier A."/>
            <person name="Kalinowski J."/>
            <person name="Ruckert C."/>
        </authorList>
    </citation>
    <scope>NUCLEOTIDE SEQUENCE</scope>
    <source>
        <strain evidence="1">CGMCC 1.15762</strain>
    </source>
</reference>
<accession>A0A8J2ZNJ9</accession>
<protein>
    <recommendedName>
        <fullName evidence="3">Transposase</fullName>
    </recommendedName>
</protein>
<evidence type="ECO:0000313" key="2">
    <source>
        <dbReference type="Proteomes" id="UP000617145"/>
    </source>
</evidence>
<gene>
    <name evidence="1" type="ORF">GCM10011415_39050</name>
</gene>
<dbReference type="RefSeq" id="WP_188791975.1">
    <property type="nucleotide sequence ID" value="NZ_BMJV01000011.1"/>
</dbReference>
<proteinExistence type="predicted"/>
<comment type="caution">
    <text evidence="1">The sequence shown here is derived from an EMBL/GenBank/DDBJ whole genome shotgun (WGS) entry which is preliminary data.</text>
</comment>